<name>A0A6A6NZ07_9PEZI</name>
<dbReference type="Proteomes" id="UP000799766">
    <property type="component" value="Unassembled WGS sequence"/>
</dbReference>
<protein>
    <submittedName>
        <fullName evidence="1">Uncharacterized protein</fullName>
    </submittedName>
</protein>
<dbReference type="PANTHER" id="PTHR37490:SF3">
    <property type="entry name" value="DUF3431 DOMAIN CONTAINING PROTEIN"/>
    <property type="match status" value="1"/>
</dbReference>
<organism evidence="1 2">
    <name type="scientific">Lineolata rhizophorae</name>
    <dbReference type="NCBI Taxonomy" id="578093"/>
    <lineage>
        <taxon>Eukaryota</taxon>
        <taxon>Fungi</taxon>
        <taxon>Dikarya</taxon>
        <taxon>Ascomycota</taxon>
        <taxon>Pezizomycotina</taxon>
        <taxon>Dothideomycetes</taxon>
        <taxon>Dothideomycetes incertae sedis</taxon>
        <taxon>Lineolatales</taxon>
        <taxon>Lineolataceae</taxon>
        <taxon>Lineolata</taxon>
    </lineage>
</organism>
<proteinExistence type="predicted"/>
<evidence type="ECO:0000313" key="1">
    <source>
        <dbReference type="EMBL" id="KAF2456483.1"/>
    </source>
</evidence>
<dbReference type="OrthoDB" id="426718at2759"/>
<reference evidence="1" key="1">
    <citation type="journal article" date="2020" name="Stud. Mycol.">
        <title>101 Dothideomycetes genomes: a test case for predicting lifestyles and emergence of pathogens.</title>
        <authorList>
            <person name="Haridas S."/>
            <person name="Albert R."/>
            <person name="Binder M."/>
            <person name="Bloem J."/>
            <person name="Labutti K."/>
            <person name="Salamov A."/>
            <person name="Andreopoulos B."/>
            <person name="Baker S."/>
            <person name="Barry K."/>
            <person name="Bills G."/>
            <person name="Bluhm B."/>
            <person name="Cannon C."/>
            <person name="Castanera R."/>
            <person name="Culley D."/>
            <person name="Daum C."/>
            <person name="Ezra D."/>
            <person name="Gonzalez J."/>
            <person name="Henrissat B."/>
            <person name="Kuo A."/>
            <person name="Liang C."/>
            <person name="Lipzen A."/>
            <person name="Lutzoni F."/>
            <person name="Magnuson J."/>
            <person name="Mondo S."/>
            <person name="Nolan M."/>
            <person name="Ohm R."/>
            <person name="Pangilinan J."/>
            <person name="Park H.-J."/>
            <person name="Ramirez L."/>
            <person name="Alfaro M."/>
            <person name="Sun H."/>
            <person name="Tritt A."/>
            <person name="Yoshinaga Y."/>
            <person name="Zwiers L.-H."/>
            <person name="Turgeon B."/>
            <person name="Goodwin S."/>
            <person name="Spatafora J."/>
            <person name="Crous P."/>
            <person name="Grigoriev I."/>
        </authorList>
    </citation>
    <scope>NUCLEOTIDE SEQUENCE</scope>
    <source>
        <strain evidence="1">ATCC 16933</strain>
    </source>
</reference>
<dbReference type="InterPro" id="IPR021838">
    <property type="entry name" value="DUF3431"/>
</dbReference>
<dbReference type="EMBL" id="MU001683">
    <property type="protein sequence ID" value="KAF2456483.1"/>
    <property type="molecule type" value="Genomic_DNA"/>
</dbReference>
<dbReference type="AlphaFoldDB" id="A0A6A6NZ07"/>
<gene>
    <name evidence="1" type="ORF">BDY21DRAFT_287988</name>
</gene>
<accession>A0A6A6NZ07</accession>
<sequence length="329" mass="37281">MKRRPGGAGRRLPVRPRFLIAALALLLFFVAILHRLSAPIDAAAGVGGGADELAATPGGGPRKTFVIASLKDDDTEWLYTYFPDWDKRQYVVNDPEAALTVPANKGRESMVYLTFIIDNYENLPPYMLFIHSYRWQWHNDDPIYDGVPPLKNFQIPYLEKEGYVNLRCVWVLGCPSEIKPIQEAGHHREQVHAGDVYAEAFGELFPGKPVPDVVGVSCCAQFAASRAKILERPKSDYEHYRNWLLNSPLEDAISGRILEYSWHMIFGKEPVYCPRAEDCYCNVFGLCDLNCPKEDSCEGRYQLPPYSTLPQGWPEKGWNGEETNRSAEY</sequence>
<dbReference type="Pfam" id="PF11913">
    <property type="entry name" value="DUF3431"/>
    <property type="match status" value="1"/>
</dbReference>
<evidence type="ECO:0000313" key="2">
    <source>
        <dbReference type="Proteomes" id="UP000799766"/>
    </source>
</evidence>
<keyword evidence="2" id="KW-1185">Reference proteome</keyword>
<dbReference type="PANTHER" id="PTHR37490">
    <property type="entry name" value="EXPRESSED PROTEIN"/>
    <property type="match status" value="1"/>
</dbReference>